<proteinExistence type="predicted"/>
<accession>A0ACB8QTU5</accession>
<protein>
    <submittedName>
        <fullName evidence="1">Uncharacterized protein</fullName>
    </submittedName>
</protein>
<evidence type="ECO:0000313" key="1">
    <source>
        <dbReference type="EMBL" id="KAI0035170.1"/>
    </source>
</evidence>
<sequence>MSRTGSPLLRSGSPVSLTVNYLPTKFSDALVYNGLRNRNRAGAKGLGFKRGGGTAAFRAGEARVATDGDEDYDGVQGAWFGANGTFKKTLRWNRFKWTLFFANVLFTGYSISGLIFLLCTWFNVFHHADIILISNRTELILSTVAASLGIVTSIVGWAGILLNNRAFLAVYTFLLWICFAFLVTPGYLTYRNRNYNLSGKINQQWSQQLGVSGWLQIQNQLQCCGFFSPFVEAAVSQTCYARSNLPGCKGPFMVFERTVLARWYAIVFGLVPFQIFCIVAGLLCSNHVTYRFGKGMTPKAYRLDMSSMAAIMDQYANQLAEQYGADVASEAMARSRSNLHLDALPNVPYSSTAPSFAHK</sequence>
<dbReference type="EMBL" id="MU273488">
    <property type="protein sequence ID" value="KAI0035170.1"/>
    <property type="molecule type" value="Genomic_DNA"/>
</dbReference>
<reference evidence="1" key="1">
    <citation type="submission" date="2021-02" db="EMBL/GenBank/DDBJ databases">
        <authorList>
            <consortium name="DOE Joint Genome Institute"/>
            <person name="Ahrendt S."/>
            <person name="Looney B.P."/>
            <person name="Miyauchi S."/>
            <person name="Morin E."/>
            <person name="Drula E."/>
            <person name="Courty P.E."/>
            <person name="Chicoki N."/>
            <person name="Fauchery L."/>
            <person name="Kohler A."/>
            <person name="Kuo A."/>
            <person name="Labutti K."/>
            <person name="Pangilinan J."/>
            <person name="Lipzen A."/>
            <person name="Riley R."/>
            <person name="Andreopoulos W."/>
            <person name="He G."/>
            <person name="Johnson J."/>
            <person name="Barry K.W."/>
            <person name="Grigoriev I.V."/>
            <person name="Nagy L."/>
            <person name="Hibbett D."/>
            <person name="Henrissat B."/>
            <person name="Matheny P.B."/>
            <person name="Labbe J."/>
            <person name="Martin F."/>
        </authorList>
    </citation>
    <scope>NUCLEOTIDE SEQUENCE</scope>
    <source>
        <strain evidence="1">EC-137</strain>
    </source>
</reference>
<evidence type="ECO:0000313" key="2">
    <source>
        <dbReference type="Proteomes" id="UP000814128"/>
    </source>
</evidence>
<comment type="caution">
    <text evidence="1">The sequence shown here is derived from an EMBL/GenBank/DDBJ whole genome shotgun (WGS) entry which is preliminary data.</text>
</comment>
<keyword evidence="2" id="KW-1185">Reference proteome</keyword>
<dbReference type="Proteomes" id="UP000814128">
    <property type="component" value="Unassembled WGS sequence"/>
</dbReference>
<name>A0ACB8QTU5_9AGAM</name>
<organism evidence="1 2">
    <name type="scientific">Vararia minispora EC-137</name>
    <dbReference type="NCBI Taxonomy" id="1314806"/>
    <lineage>
        <taxon>Eukaryota</taxon>
        <taxon>Fungi</taxon>
        <taxon>Dikarya</taxon>
        <taxon>Basidiomycota</taxon>
        <taxon>Agaricomycotina</taxon>
        <taxon>Agaricomycetes</taxon>
        <taxon>Russulales</taxon>
        <taxon>Lachnocladiaceae</taxon>
        <taxon>Vararia</taxon>
    </lineage>
</organism>
<reference evidence="1" key="2">
    <citation type="journal article" date="2022" name="New Phytol.">
        <title>Evolutionary transition to the ectomycorrhizal habit in the genomes of a hyperdiverse lineage of mushroom-forming fungi.</title>
        <authorList>
            <person name="Looney B."/>
            <person name="Miyauchi S."/>
            <person name="Morin E."/>
            <person name="Drula E."/>
            <person name="Courty P.E."/>
            <person name="Kohler A."/>
            <person name="Kuo A."/>
            <person name="LaButti K."/>
            <person name="Pangilinan J."/>
            <person name="Lipzen A."/>
            <person name="Riley R."/>
            <person name="Andreopoulos W."/>
            <person name="He G."/>
            <person name="Johnson J."/>
            <person name="Nolan M."/>
            <person name="Tritt A."/>
            <person name="Barry K.W."/>
            <person name="Grigoriev I.V."/>
            <person name="Nagy L.G."/>
            <person name="Hibbett D."/>
            <person name="Henrissat B."/>
            <person name="Matheny P.B."/>
            <person name="Labbe J."/>
            <person name="Martin F.M."/>
        </authorList>
    </citation>
    <scope>NUCLEOTIDE SEQUENCE</scope>
    <source>
        <strain evidence="1">EC-137</strain>
    </source>
</reference>
<gene>
    <name evidence="1" type="ORF">K488DRAFT_76751</name>
</gene>